<protein>
    <recommendedName>
        <fullName evidence="10">Mechanosensitive ion channel family protein</fullName>
    </recommendedName>
</protein>
<dbReference type="AlphaFoldDB" id="X1BF92"/>
<proteinExistence type="inferred from homology"/>
<dbReference type="FunFam" id="2.30.30.60:FF:000001">
    <property type="entry name" value="MscS Mechanosensitive ion channel"/>
    <property type="match status" value="2"/>
</dbReference>
<evidence type="ECO:0000259" key="7">
    <source>
        <dbReference type="Pfam" id="PF00924"/>
    </source>
</evidence>
<evidence type="ECO:0000256" key="5">
    <source>
        <dbReference type="ARBA" id="ARBA00022989"/>
    </source>
</evidence>
<dbReference type="Pfam" id="PF21082">
    <property type="entry name" value="MS_channel_3rd"/>
    <property type="match status" value="1"/>
</dbReference>
<dbReference type="SUPFAM" id="SSF50182">
    <property type="entry name" value="Sm-like ribonucleoproteins"/>
    <property type="match status" value="2"/>
</dbReference>
<feature type="domain" description="Mechanosensitive ion channel MscS C-terminal" evidence="8">
    <location>
        <begin position="172"/>
        <end position="252"/>
    </location>
</feature>
<comment type="subcellular location">
    <subcellularLocation>
        <location evidence="1">Cell membrane</location>
        <topology evidence="1">Multi-pass membrane protein</topology>
    </subcellularLocation>
</comment>
<accession>X1BF92</accession>
<feature type="domain" description="Mechanosensitive ion channel MscS" evidence="7">
    <location>
        <begin position="102"/>
        <end position="165"/>
    </location>
</feature>
<evidence type="ECO:0000256" key="6">
    <source>
        <dbReference type="ARBA" id="ARBA00023136"/>
    </source>
</evidence>
<feature type="domain" description="Mechanosensitive ion channel MscS" evidence="7">
    <location>
        <begin position="2"/>
        <end position="49"/>
    </location>
</feature>
<keyword evidence="3" id="KW-1003">Cell membrane</keyword>
<dbReference type="InterPro" id="IPR045276">
    <property type="entry name" value="YbiO_bact"/>
</dbReference>
<keyword evidence="6" id="KW-0472">Membrane</keyword>
<feature type="non-terminal residue" evidence="9">
    <location>
        <position position="1"/>
    </location>
</feature>
<organism evidence="9">
    <name type="scientific">marine sediment metagenome</name>
    <dbReference type="NCBI Taxonomy" id="412755"/>
    <lineage>
        <taxon>unclassified sequences</taxon>
        <taxon>metagenomes</taxon>
        <taxon>ecological metagenomes</taxon>
    </lineage>
</organism>
<dbReference type="SUPFAM" id="SSF82689">
    <property type="entry name" value="Mechanosensitive channel protein MscS (YggB), C-terminal domain"/>
    <property type="match status" value="2"/>
</dbReference>
<sequence>QYVIGDSVKIGDIAGTIEDITLRVTSIRDIEGHLHFIPNGEVKTVSNRSRQWSRVILDVGVPYNEDLKKAFDLLNEIGKEISEDENYKNYIITPIRVLGQSVIKDVINGIFILFENQYVIGDSVKIGDIAGTIEDITLRVTSIRDIEGHLHFIPNGEVKTVSNRSRQWSRVILDVGVPYNEDLKKAFDLLNEIGKEISEDENYKNYIITPIRVLGITEFGESAAIIRVWGKVKPGKNFPINREFRKRLIEKAGQLKLKIPYPKKAIILKQE</sequence>
<dbReference type="Gene3D" id="3.30.70.100">
    <property type="match status" value="2"/>
</dbReference>
<dbReference type="InterPro" id="IPR010920">
    <property type="entry name" value="LSM_dom_sf"/>
</dbReference>
<dbReference type="EMBL" id="BART01000331">
    <property type="protein sequence ID" value="GAG70676.1"/>
    <property type="molecule type" value="Genomic_DNA"/>
</dbReference>
<dbReference type="InterPro" id="IPR023408">
    <property type="entry name" value="MscS_beta-dom_sf"/>
</dbReference>
<comment type="similarity">
    <text evidence="2">Belongs to the MscS (TC 1.A.23) family.</text>
</comment>
<dbReference type="InterPro" id="IPR049278">
    <property type="entry name" value="MS_channel_C"/>
</dbReference>
<evidence type="ECO:0000256" key="1">
    <source>
        <dbReference type="ARBA" id="ARBA00004651"/>
    </source>
</evidence>
<dbReference type="Gene3D" id="2.30.30.60">
    <property type="match status" value="2"/>
</dbReference>
<keyword evidence="5" id="KW-1133">Transmembrane helix</keyword>
<dbReference type="PANTHER" id="PTHR30460:SF0">
    <property type="entry name" value="MODERATE CONDUCTANCE MECHANOSENSITIVE CHANNEL YBIO"/>
    <property type="match status" value="1"/>
</dbReference>
<evidence type="ECO:0000256" key="3">
    <source>
        <dbReference type="ARBA" id="ARBA00022475"/>
    </source>
</evidence>
<reference evidence="9" key="1">
    <citation type="journal article" date="2014" name="Front. Microbiol.">
        <title>High frequency of phylogenetically diverse reductive dehalogenase-homologous genes in deep subseafloor sedimentary metagenomes.</title>
        <authorList>
            <person name="Kawai M."/>
            <person name="Futagami T."/>
            <person name="Toyoda A."/>
            <person name="Takaki Y."/>
            <person name="Nishi S."/>
            <person name="Hori S."/>
            <person name="Arai W."/>
            <person name="Tsubouchi T."/>
            <person name="Morono Y."/>
            <person name="Uchiyama I."/>
            <person name="Ito T."/>
            <person name="Fujiyama A."/>
            <person name="Inagaki F."/>
            <person name="Takami H."/>
        </authorList>
    </citation>
    <scope>NUCLEOTIDE SEQUENCE</scope>
    <source>
        <strain evidence="9">Expedition CK06-06</strain>
    </source>
</reference>
<dbReference type="PANTHER" id="PTHR30460">
    <property type="entry name" value="MODERATE CONDUCTANCE MECHANOSENSITIVE CHANNEL YBIO"/>
    <property type="match status" value="1"/>
</dbReference>
<name>X1BF92_9ZZZZ</name>
<gene>
    <name evidence="9" type="ORF">S01H4_01717</name>
</gene>
<keyword evidence="4" id="KW-0812">Transmembrane</keyword>
<dbReference type="GO" id="GO:0005886">
    <property type="term" value="C:plasma membrane"/>
    <property type="evidence" value="ECO:0007669"/>
    <property type="project" value="UniProtKB-SubCell"/>
</dbReference>
<dbReference type="InterPro" id="IPR006685">
    <property type="entry name" value="MscS_channel_2nd"/>
</dbReference>
<comment type="caution">
    <text evidence="9">The sequence shown here is derived from an EMBL/GenBank/DDBJ whole genome shotgun (WGS) entry which is preliminary data.</text>
</comment>
<dbReference type="InterPro" id="IPR011066">
    <property type="entry name" value="MscS_channel_C_sf"/>
</dbReference>
<evidence type="ECO:0000259" key="8">
    <source>
        <dbReference type="Pfam" id="PF21082"/>
    </source>
</evidence>
<dbReference type="Pfam" id="PF00924">
    <property type="entry name" value="MS_channel_2nd"/>
    <property type="match status" value="2"/>
</dbReference>
<evidence type="ECO:0000256" key="4">
    <source>
        <dbReference type="ARBA" id="ARBA00022692"/>
    </source>
</evidence>
<evidence type="ECO:0000313" key="9">
    <source>
        <dbReference type="EMBL" id="GAG70676.1"/>
    </source>
</evidence>
<evidence type="ECO:0008006" key="10">
    <source>
        <dbReference type="Google" id="ProtNLM"/>
    </source>
</evidence>
<dbReference type="GO" id="GO:0008381">
    <property type="term" value="F:mechanosensitive monoatomic ion channel activity"/>
    <property type="evidence" value="ECO:0007669"/>
    <property type="project" value="InterPro"/>
</dbReference>
<evidence type="ECO:0000256" key="2">
    <source>
        <dbReference type="ARBA" id="ARBA00008017"/>
    </source>
</evidence>